<dbReference type="EMBL" id="BDQV01001279">
    <property type="protein sequence ID" value="GAY31870.1"/>
    <property type="molecule type" value="Genomic_DNA"/>
</dbReference>
<comment type="caution">
    <text evidence="2">The sequence shown here is derived from an EMBL/GenBank/DDBJ whole genome shotgun (WGS) entry which is preliminary data.</text>
</comment>
<dbReference type="AlphaFoldDB" id="A0A2H5MV38"/>
<sequence>MDGRKWKKGVVGEQNPTGGVTLNRRKSQRSKVKQSRVFKLRSLLFWLVFGDEDGRGMTASF</sequence>
<feature type="region of interest" description="Disordered" evidence="1">
    <location>
        <begin position="1"/>
        <end position="26"/>
    </location>
</feature>
<name>A0A2H5MV38_CITUN</name>
<evidence type="ECO:0000313" key="2">
    <source>
        <dbReference type="EMBL" id="GAY31870.1"/>
    </source>
</evidence>
<protein>
    <submittedName>
        <fullName evidence="2">Uncharacterized protein</fullName>
    </submittedName>
</protein>
<evidence type="ECO:0000256" key="1">
    <source>
        <dbReference type="SAM" id="MobiDB-lite"/>
    </source>
</evidence>
<proteinExistence type="predicted"/>
<keyword evidence="3" id="KW-1185">Reference proteome</keyword>
<evidence type="ECO:0000313" key="3">
    <source>
        <dbReference type="Proteomes" id="UP000236630"/>
    </source>
</evidence>
<reference evidence="2 3" key="1">
    <citation type="journal article" date="2017" name="Front. Genet.">
        <title>Draft sequencing of the heterozygous diploid genome of Satsuma (Citrus unshiu Marc.) using a hybrid assembly approach.</title>
        <authorList>
            <person name="Shimizu T."/>
            <person name="Tanizawa Y."/>
            <person name="Mochizuki T."/>
            <person name="Nagasaki H."/>
            <person name="Yoshioka T."/>
            <person name="Toyoda A."/>
            <person name="Fujiyama A."/>
            <person name="Kaminuma E."/>
            <person name="Nakamura Y."/>
        </authorList>
    </citation>
    <scope>NUCLEOTIDE SEQUENCE [LARGE SCALE GENOMIC DNA]</scope>
    <source>
        <strain evidence="3">cv. Miyagawa wase</strain>
    </source>
</reference>
<dbReference type="Proteomes" id="UP000236630">
    <property type="component" value="Unassembled WGS sequence"/>
</dbReference>
<organism evidence="2 3">
    <name type="scientific">Citrus unshiu</name>
    <name type="common">Satsuma mandarin</name>
    <name type="synonym">Citrus nobilis var. unshiu</name>
    <dbReference type="NCBI Taxonomy" id="55188"/>
    <lineage>
        <taxon>Eukaryota</taxon>
        <taxon>Viridiplantae</taxon>
        <taxon>Streptophyta</taxon>
        <taxon>Embryophyta</taxon>
        <taxon>Tracheophyta</taxon>
        <taxon>Spermatophyta</taxon>
        <taxon>Magnoliopsida</taxon>
        <taxon>eudicotyledons</taxon>
        <taxon>Gunneridae</taxon>
        <taxon>Pentapetalae</taxon>
        <taxon>rosids</taxon>
        <taxon>malvids</taxon>
        <taxon>Sapindales</taxon>
        <taxon>Rutaceae</taxon>
        <taxon>Aurantioideae</taxon>
        <taxon>Citrus</taxon>
    </lineage>
</organism>
<accession>A0A2H5MV38</accession>
<gene>
    <name evidence="2" type="ORF">CUMW_272590</name>
</gene>